<feature type="compositionally biased region" description="Low complexity" evidence="1">
    <location>
        <begin position="87"/>
        <end position="101"/>
    </location>
</feature>
<dbReference type="Gene3D" id="2.130.10.10">
    <property type="entry name" value="YVTN repeat-like/Quinoprotein amine dehydrogenase"/>
    <property type="match status" value="1"/>
</dbReference>
<accession>Q4Q624</accession>
<keyword evidence="3" id="KW-1185">Reference proteome</keyword>
<organism evidence="2 3">
    <name type="scientific">Leishmania major</name>
    <dbReference type="NCBI Taxonomy" id="5664"/>
    <lineage>
        <taxon>Eukaryota</taxon>
        <taxon>Discoba</taxon>
        <taxon>Euglenozoa</taxon>
        <taxon>Kinetoplastea</taxon>
        <taxon>Metakinetoplastina</taxon>
        <taxon>Trypanosomatida</taxon>
        <taxon>Trypanosomatidae</taxon>
        <taxon>Leishmaniinae</taxon>
        <taxon>Leishmania</taxon>
    </lineage>
</organism>
<protein>
    <submittedName>
        <fullName evidence="2">Uncharacterized protein</fullName>
    </submittedName>
</protein>
<dbReference type="RefSeq" id="XP_001685224.1">
    <property type="nucleotide sequence ID" value="XM_001685172.1"/>
</dbReference>
<dbReference type="EMBL" id="FR796427">
    <property type="protein sequence ID" value="CAJ08426.1"/>
    <property type="molecule type" value="Genomic_DNA"/>
</dbReference>
<reference evidence="2 3" key="2">
    <citation type="journal article" date="2011" name="Genome Res.">
        <title>Chromosome and gene copy number variation allow major structural change between species and strains of Leishmania.</title>
        <authorList>
            <person name="Rogers M.B."/>
            <person name="Hilley J.D."/>
            <person name="Dickens N.J."/>
            <person name="Wilkes J."/>
            <person name="Bates P.A."/>
            <person name="Depledge D.P."/>
            <person name="Harris D."/>
            <person name="Her Y."/>
            <person name="Herzyk P."/>
            <person name="Imamura H."/>
            <person name="Otto T.D."/>
            <person name="Sanders M."/>
            <person name="Seeger K."/>
            <person name="Dujardin J.C."/>
            <person name="Berriman M."/>
            <person name="Smith D.F."/>
            <person name="Hertz-Fowler C."/>
            <person name="Mottram J.C."/>
        </authorList>
    </citation>
    <scope>NUCLEOTIDE SEQUENCE [LARGE SCALE GENOMIC DNA]</scope>
    <source>
        <strain evidence="3">MHOM/IL/81/Friedlin</strain>
    </source>
</reference>
<dbReference type="OMA" id="IYRCRDW"/>
<dbReference type="eggNOG" id="ENOG502SJAI">
    <property type="taxonomic scope" value="Eukaryota"/>
</dbReference>
<dbReference type="GO" id="GO:0000463">
    <property type="term" value="P:maturation of LSU-rRNA from tricistronic rRNA transcript (SSU-rRNA, 5.8S rRNA, LSU-rRNA)"/>
    <property type="evidence" value="ECO:0000318"/>
    <property type="project" value="GO_Central"/>
</dbReference>
<dbReference type="STRING" id="5664.Q4Q624"/>
<feature type="region of interest" description="Disordered" evidence="1">
    <location>
        <begin position="66"/>
        <end position="101"/>
    </location>
</feature>
<dbReference type="PANTHER" id="PTHR44675">
    <property type="entry name" value="PAK1 INTERACTING PROTEIN 1"/>
    <property type="match status" value="1"/>
</dbReference>
<dbReference type="PANTHER" id="PTHR44675:SF1">
    <property type="entry name" value="P21-ACTIVATED PROTEIN KINASE-INTERACTING PROTEIN 1"/>
    <property type="match status" value="1"/>
</dbReference>
<proteinExistence type="predicted"/>
<dbReference type="VEuPathDB" id="TriTrypDB:LMJSD75_310033200"/>
<gene>
    <name evidence="2" type="ORF">LMJF_31_2370</name>
</gene>
<dbReference type="VEuPathDB" id="TriTrypDB:LmjF.31.2370"/>
<dbReference type="GeneID" id="5654169"/>
<dbReference type="KEGG" id="lma:LMJF_31_2370"/>
<dbReference type="VEuPathDB" id="TriTrypDB:LMJFC_310038700"/>
<reference evidence="2 3" key="1">
    <citation type="journal article" date="2005" name="Science">
        <title>The genome of the kinetoplastid parasite, Leishmania major.</title>
        <authorList>
            <person name="Ivens A.C."/>
            <person name="Peacock C.S."/>
            <person name="Worthey E.A."/>
            <person name="Murphy L."/>
            <person name="Aggarwal G."/>
            <person name="Berriman M."/>
            <person name="Sisk E."/>
            <person name="Rajandream M.A."/>
            <person name="Adlem E."/>
            <person name="Aert R."/>
            <person name="Anupama A."/>
            <person name="Apostolou Z."/>
            <person name="Attipoe P."/>
            <person name="Bason N."/>
            <person name="Bauser C."/>
            <person name="Beck A."/>
            <person name="Beverley S.M."/>
            <person name="Bianchettin G."/>
            <person name="Borzym K."/>
            <person name="Bothe G."/>
            <person name="Bruschi C.V."/>
            <person name="Collins M."/>
            <person name="Cadag E."/>
            <person name="Ciarloni L."/>
            <person name="Clayton C."/>
            <person name="Coulson R.M."/>
            <person name="Cronin A."/>
            <person name="Cruz A.K."/>
            <person name="Davies R.M."/>
            <person name="De Gaudenzi J."/>
            <person name="Dobson D.E."/>
            <person name="Duesterhoeft A."/>
            <person name="Fazelina G."/>
            <person name="Fosker N."/>
            <person name="Frasch A.C."/>
            <person name="Fraser A."/>
            <person name="Fuchs M."/>
            <person name="Gabel C."/>
            <person name="Goble A."/>
            <person name="Goffeau A."/>
            <person name="Harris D."/>
            <person name="Hertz-Fowler C."/>
            <person name="Hilbert H."/>
            <person name="Horn D."/>
            <person name="Huang Y."/>
            <person name="Klages S."/>
            <person name="Knights A."/>
            <person name="Kube M."/>
            <person name="Larke N."/>
            <person name="Litvin L."/>
            <person name="Lord A."/>
            <person name="Louie T."/>
            <person name="Marra M."/>
            <person name="Masuy D."/>
            <person name="Matthews K."/>
            <person name="Michaeli S."/>
            <person name="Mottram J.C."/>
            <person name="Muller-Auer S."/>
            <person name="Munden H."/>
            <person name="Nelson S."/>
            <person name="Norbertczak H."/>
            <person name="Oliver K."/>
            <person name="O'neil S."/>
            <person name="Pentony M."/>
            <person name="Pohl T.M."/>
            <person name="Price C."/>
            <person name="Purnelle B."/>
            <person name="Quail M.A."/>
            <person name="Rabbinowitsch E."/>
            <person name="Reinhardt R."/>
            <person name="Rieger M."/>
            <person name="Rinta J."/>
            <person name="Robben J."/>
            <person name="Robertson L."/>
            <person name="Ruiz J.C."/>
            <person name="Rutter S."/>
            <person name="Saunders D."/>
            <person name="Schafer M."/>
            <person name="Schein J."/>
            <person name="Schwartz D.C."/>
            <person name="Seeger K."/>
            <person name="Seyler A."/>
            <person name="Sharp S."/>
            <person name="Shin H."/>
            <person name="Sivam D."/>
            <person name="Squares R."/>
            <person name="Squares S."/>
            <person name="Tosato V."/>
            <person name="Vogt C."/>
            <person name="Volckaert G."/>
            <person name="Wambutt R."/>
            <person name="Warren T."/>
            <person name="Wedler H."/>
            <person name="Woodward J."/>
            <person name="Zhou S."/>
            <person name="Zimmermann W."/>
            <person name="Smith D.F."/>
            <person name="Blackwell J.M."/>
            <person name="Stuart K.D."/>
            <person name="Barrell B."/>
            <person name="Myler P.J."/>
        </authorList>
    </citation>
    <scope>NUCLEOTIDE SEQUENCE [LARGE SCALE GENOMIC DNA]</scope>
    <source>
        <strain evidence="3">MHOM/IL/81/Friedlin</strain>
    </source>
</reference>
<dbReference type="InParanoid" id="Q4Q624"/>
<dbReference type="SMART" id="SM00320">
    <property type="entry name" value="WD40"/>
    <property type="match status" value="4"/>
</dbReference>
<dbReference type="GO" id="GO:0004860">
    <property type="term" value="F:protein kinase inhibitor activity"/>
    <property type="evidence" value="ECO:0000318"/>
    <property type="project" value="GO_Central"/>
</dbReference>
<dbReference type="Proteomes" id="UP000000542">
    <property type="component" value="Chromosome 31"/>
</dbReference>
<evidence type="ECO:0000256" key="1">
    <source>
        <dbReference type="SAM" id="MobiDB-lite"/>
    </source>
</evidence>
<dbReference type="InterPro" id="IPR015943">
    <property type="entry name" value="WD40/YVTN_repeat-like_dom_sf"/>
</dbReference>
<dbReference type="InterPro" id="IPR001680">
    <property type="entry name" value="WD40_rpt"/>
</dbReference>
<dbReference type="AlphaFoldDB" id="Q4Q624"/>
<dbReference type="InterPro" id="IPR051959">
    <property type="entry name" value="PAK1-Kinase_Regulator"/>
</dbReference>
<evidence type="ECO:0000313" key="2">
    <source>
        <dbReference type="EMBL" id="CAJ08426.1"/>
    </source>
</evidence>
<name>Q4Q624_LEIMA</name>
<dbReference type="VEuPathDB" id="TriTrypDB:LMJLV39_310033200"/>
<dbReference type="GO" id="GO:0005730">
    <property type="term" value="C:nucleolus"/>
    <property type="evidence" value="ECO:0000318"/>
    <property type="project" value="GO_Central"/>
</dbReference>
<dbReference type="InterPro" id="IPR036322">
    <property type="entry name" value="WD40_repeat_dom_sf"/>
</dbReference>
<dbReference type="HOGENOM" id="CLU_478623_0_0_1"/>
<evidence type="ECO:0000313" key="3">
    <source>
        <dbReference type="Proteomes" id="UP000000542"/>
    </source>
</evidence>
<dbReference type="SUPFAM" id="SSF50978">
    <property type="entry name" value="WD40 repeat-like"/>
    <property type="match status" value="1"/>
</dbReference>
<sequence>MRAHVPFSLHAADPLHHAHPLFSMCGPCASVFVVLPVNKRLLSLAGHTHTHTRRQEDTSVAMKTLVKRQRSKSVHEARSHRTSGKESTTSSPSAPSPASSHTLAAASDIAATCSATASVPDGREPCKSALLVVSTCHAVMAGLVYRKEKFYIKFSVKRHVGRVNSVAVTERYMASSGVDERVFLFTNKAEERLTAAARKKIREAGEPLAVRLADLGSIAPPSEVTALVFADGSQHLLCGCSDGQLLIYRCRDWSVSTTLTVHEKAVVGLAVHPGSHGSLAVTVGEDRVIAVLDLVKAKLLTKWKYNPSLAAAGSVSRKSEDDAQKQAQRPSVFASAREEPVGVFFSPQGTRLVIFSRFSFVVYEASVMQPICSLRYANPQPPDEMHHFAFFSEAELIVGTEVGALKVCRIEGTPDKPLNMTARLVPIPVTYPESVRAAAAALLATPVKVDVEARLKNPLRHINRVKALQVQGSTIFSIDSSGIVIAWNARMTAEDRLSLQYVTSANCQGRVTGMELYPLPV</sequence>